<proteinExistence type="inferred from homology"/>
<dbReference type="InterPro" id="IPR011491">
    <property type="entry name" value="FlgE_D2"/>
</dbReference>
<evidence type="ECO:0000313" key="11">
    <source>
        <dbReference type="Proteomes" id="UP000321595"/>
    </source>
</evidence>
<dbReference type="GO" id="GO:0005829">
    <property type="term" value="C:cytosol"/>
    <property type="evidence" value="ECO:0007669"/>
    <property type="project" value="TreeGrafter"/>
</dbReference>
<sequence>MSIMKSMNTGLSGLNANGRAMSMIGDNIANVNTTGFKAGRLNFSDVIGNTMLGIGDGVSAGSVQQLFDQGALDMTGQVTDLAIAGGGFFVVRGEVNGESTEFFSRAGQFVIDQEGFISSPQGLRLQGYGVDDEGRVLSRTGDLQVGQLTSPPQATSELKLELNLDSSAEVLTDPWDPANPAATSNFSSSTTLYDSLGNPVQAEVYYRKTADNQWEYRVLVDGESVQGGTPGTPSEIGDGTLEFNTDGELVAHTPNAMNFQPVGATQPQDLALVFDKTTQYSGASTQRRASQDGWAAGEIRDLRIDADGSIVGVFSNGQESALGQVALANFEAPHELERAGGNLYKQTPKSGDPLVGVASSGGRGAIISGALEASNVDLAHEFVKMIAAQRGYQANSRTISTSDQMLQEVMNIKR</sequence>
<dbReference type="InterPro" id="IPR001444">
    <property type="entry name" value="Flag_bb_rod_N"/>
</dbReference>
<evidence type="ECO:0000259" key="6">
    <source>
        <dbReference type="Pfam" id="PF00460"/>
    </source>
</evidence>
<gene>
    <name evidence="10" type="ORF">FRD01_15695</name>
</gene>
<protein>
    <recommendedName>
        <fullName evidence="3 5">Flagellar hook protein FlgE</fullName>
    </recommendedName>
</protein>
<dbReference type="PROSITE" id="PS00588">
    <property type="entry name" value="FLAGELLA_BB_ROD"/>
    <property type="match status" value="1"/>
</dbReference>
<dbReference type="AlphaFoldDB" id="A0A5B8XRS6"/>
<dbReference type="Pfam" id="PF06429">
    <property type="entry name" value="Flg_bbr_C"/>
    <property type="match status" value="1"/>
</dbReference>
<dbReference type="KEGG" id="bbae:FRD01_15695"/>
<dbReference type="InterPro" id="IPR053967">
    <property type="entry name" value="LlgE_F_G-like_D1"/>
</dbReference>
<dbReference type="Pfam" id="PF07559">
    <property type="entry name" value="FlgE_D2"/>
    <property type="match status" value="1"/>
</dbReference>
<evidence type="ECO:0000256" key="2">
    <source>
        <dbReference type="ARBA" id="ARBA00009677"/>
    </source>
</evidence>
<evidence type="ECO:0000313" key="10">
    <source>
        <dbReference type="EMBL" id="QED28652.1"/>
    </source>
</evidence>
<keyword evidence="10" id="KW-0282">Flagellum</keyword>
<evidence type="ECO:0000256" key="3">
    <source>
        <dbReference type="ARBA" id="ARBA00019015"/>
    </source>
</evidence>
<dbReference type="PANTHER" id="PTHR30435">
    <property type="entry name" value="FLAGELLAR PROTEIN"/>
    <property type="match status" value="1"/>
</dbReference>
<dbReference type="InterPro" id="IPR037058">
    <property type="entry name" value="Falgellar_hook_FlgE_sf"/>
</dbReference>
<dbReference type="RefSeq" id="WP_146961269.1">
    <property type="nucleotide sequence ID" value="NZ_CP042467.1"/>
</dbReference>
<dbReference type="GO" id="GO:0009425">
    <property type="term" value="C:bacterial-type flagellum basal body"/>
    <property type="evidence" value="ECO:0007669"/>
    <property type="project" value="UniProtKB-SubCell"/>
</dbReference>
<evidence type="ECO:0000256" key="1">
    <source>
        <dbReference type="ARBA" id="ARBA00004117"/>
    </source>
</evidence>
<comment type="similarity">
    <text evidence="2 5">Belongs to the flagella basal body rod proteins family.</text>
</comment>
<feature type="domain" description="Flagellar basal-body/hook protein C-terminal" evidence="7">
    <location>
        <begin position="368"/>
        <end position="411"/>
    </location>
</feature>
<feature type="domain" description="Flagellar hook protein FlgE/F/G-like D1" evidence="9">
    <location>
        <begin position="82"/>
        <end position="148"/>
    </location>
</feature>
<comment type="function">
    <text evidence="5">A flexible structure which links the flagellar filament to the drive apparatus in the basal body.</text>
</comment>
<comment type="subcellular location">
    <subcellularLocation>
        <location evidence="1 5">Bacterial flagellum basal body</location>
    </subcellularLocation>
</comment>
<dbReference type="Pfam" id="PF22692">
    <property type="entry name" value="LlgE_F_G_D1"/>
    <property type="match status" value="1"/>
</dbReference>
<feature type="domain" description="Flagellar hook protein FlgE D2" evidence="8">
    <location>
        <begin position="163"/>
        <end position="293"/>
    </location>
</feature>
<evidence type="ECO:0000259" key="9">
    <source>
        <dbReference type="Pfam" id="PF22692"/>
    </source>
</evidence>
<evidence type="ECO:0000256" key="4">
    <source>
        <dbReference type="ARBA" id="ARBA00023143"/>
    </source>
</evidence>
<evidence type="ECO:0000259" key="7">
    <source>
        <dbReference type="Pfam" id="PF06429"/>
    </source>
</evidence>
<dbReference type="SUPFAM" id="SSF117143">
    <property type="entry name" value="Flagellar hook protein flgE"/>
    <property type="match status" value="1"/>
</dbReference>
<dbReference type="InterPro" id="IPR020013">
    <property type="entry name" value="Flagellar_FlgE/F/G"/>
</dbReference>
<dbReference type="Proteomes" id="UP000321595">
    <property type="component" value="Chromosome"/>
</dbReference>
<dbReference type="Gene3D" id="2.60.98.20">
    <property type="entry name" value="Flagellar hook protein FlgE"/>
    <property type="match status" value="1"/>
</dbReference>
<dbReference type="GO" id="GO:0009424">
    <property type="term" value="C:bacterial-type flagellum hook"/>
    <property type="evidence" value="ECO:0007669"/>
    <property type="project" value="TreeGrafter"/>
</dbReference>
<dbReference type="EMBL" id="CP042467">
    <property type="protein sequence ID" value="QED28652.1"/>
    <property type="molecule type" value="Genomic_DNA"/>
</dbReference>
<dbReference type="NCBIfam" id="TIGR03506">
    <property type="entry name" value="FlgEFG_subfam"/>
    <property type="match status" value="1"/>
</dbReference>
<keyword evidence="11" id="KW-1185">Reference proteome</keyword>
<dbReference type="Pfam" id="PF00460">
    <property type="entry name" value="Flg_bb_rod"/>
    <property type="match status" value="1"/>
</dbReference>
<dbReference type="OrthoDB" id="9804559at2"/>
<dbReference type="GO" id="GO:0071978">
    <property type="term" value="P:bacterial-type flagellum-dependent swarming motility"/>
    <property type="evidence" value="ECO:0007669"/>
    <property type="project" value="TreeGrafter"/>
</dbReference>
<feature type="domain" description="Flagellar basal body rod protein N-terminal" evidence="6">
    <location>
        <begin position="7"/>
        <end position="37"/>
    </location>
</feature>
<dbReference type="InterPro" id="IPR010930">
    <property type="entry name" value="Flg_bb/hook_C_dom"/>
</dbReference>
<accession>A0A5B8XRS6</accession>
<keyword evidence="4 5" id="KW-0975">Bacterial flagellum</keyword>
<dbReference type="InterPro" id="IPR037925">
    <property type="entry name" value="FlgE/F/G-like"/>
</dbReference>
<evidence type="ECO:0000259" key="8">
    <source>
        <dbReference type="Pfam" id="PF07559"/>
    </source>
</evidence>
<dbReference type="InterPro" id="IPR019776">
    <property type="entry name" value="Flagellar_basal_body_rod_CS"/>
</dbReference>
<organism evidence="10 11">
    <name type="scientific">Microvenator marinus</name>
    <dbReference type="NCBI Taxonomy" id="2600177"/>
    <lineage>
        <taxon>Bacteria</taxon>
        <taxon>Deltaproteobacteria</taxon>
        <taxon>Bradymonadales</taxon>
        <taxon>Microvenatoraceae</taxon>
        <taxon>Microvenator</taxon>
    </lineage>
</organism>
<name>A0A5B8XRS6_9DELT</name>
<evidence type="ECO:0000256" key="5">
    <source>
        <dbReference type="RuleBase" id="RU362116"/>
    </source>
</evidence>
<keyword evidence="10" id="KW-0966">Cell projection</keyword>
<keyword evidence="10" id="KW-0969">Cilium</keyword>
<dbReference type="PANTHER" id="PTHR30435:SF1">
    <property type="entry name" value="FLAGELLAR HOOK PROTEIN FLGE"/>
    <property type="match status" value="1"/>
</dbReference>
<reference evidence="10 11" key="1">
    <citation type="submission" date="2019-08" db="EMBL/GenBank/DDBJ databases">
        <authorList>
            <person name="Liang Q."/>
        </authorList>
    </citation>
    <scope>NUCLEOTIDE SEQUENCE [LARGE SCALE GENOMIC DNA]</scope>
    <source>
        <strain evidence="10 11">V1718</strain>
    </source>
</reference>